<evidence type="ECO:0000313" key="2">
    <source>
        <dbReference type="Proteomes" id="UP000199331"/>
    </source>
</evidence>
<gene>
    <name evidence="1" type="ORF">SAMN04488060_1964</name>
</gene>
<dbReference type="OrthoDB" id="9813368at2"/>
<protein>
    <recommendedName>
        <fullName evidence="3">Bacterial dipeptidyl-peptidase SH3 domain-containing protein</fullName>
    </recommendedName>
</protein>
<name>A0A1I5NMD9_9SPHN</name>
<accession>A0A1I5NMD9</accession>
<dbReference type="Proteomes" id="UP000199331">
    <property type="component" value="Unassembled WGS sequence"/>
</dbReference>
<dbReference type="STRING" id="604088.SAMN04488060_1964"/>
<sequence length="117" mass="12110">MSEDAQYSLPDGIVGLKGPVDRPAPGTLPLRGDLAHIALAGRYLAAHYVVPVKRAIGASDAVLKLAMRDDADDGSTLAANSDVELLDVAGDWAWITKGPEGPSGYVRMNALAPDTGA</sequence>
<dbReference type="EMBL" id="FOWZ01000003">
    <property type="protein sequence ID" value="SFP22969.1"/>
    <property type="molecule type" value="Genomic_DNA"/>
</dbReference>
<dbReference type="AlphaFoldDB" id="A0A1I5NMD9"/>
<keyword evidence="2" id="KW-1185">Reference proteome</keyword>
<proteinExistence type="predicted"/>
<organism evidence="1 2">
    <name type="scientific">Qipengyuania nanhaisediminis</name>
    <dbReference type="NCBI Taxonomy" id="604088"/>
    <lineage>
        <taxon>Bacteria</taxon>
        <taxon>Pseudomonadati</taxon>
        <taxon>Pseudomonadota</taxon>
        <taxon>Alphaproteobacteria</taxon>
        <taxon>Sphingomonadales</taxon>
        <taxon>Erythrobacteraceae</taxon>
        <taxon>Qipengyuania</taxon>
    </lineage>
</organism>
<evidence type="ECO:0008006" key="3">
    <source>
        <dbReference type="Google" id="ProtNLM"/>
    </source>
</evidence>
<dbReference type="RefSeq" id="WP_090480786.1">
    <property type="nucleotide sequence ID" value="NZ_FOWZ01000003.1"/>
</dbReference>
<evidence type="ECO:0000313" key="1">
    <source>
        <dbReference type="EMBL" id="SFP22969.1"/>
    </source>
</evidence>
<reference evidence="2" key="1">
    <citation type="submission" date="2016-10" db="EMBL/GenBank/DDBJ databases">
        <authorList>
            <person name="Varghese N."/>
            <person name="Submissions S."/>
        </authorList>
    </citation>
    <scope>NUCLEOTIDE SEQUENCE [LARGE SCALE GENOMIC DNA]</scope>
    <source>
        <strain evidence="2">CGMCC 1.7715</strain>
    </source>
</reference>